<dbReference type="AlphaFoldDB" id="A0A327WRE5"/>
<protein>
    <submittedName>
        <fullName evidence="1">Uncharacterized protein</fullName>
    </submittedName>
</protein>
<dbReference type="OrthoDB" id="947108at2"/>
<dbReference type="Proteomes" id="UP000248790">
    <property type="component" value="Unassembled WGS sequence"/>
</dbReference>
<organism evidence="1 2">
    <name type="scientific">Larkinella arboricola</name>
    <dbReference type="NCBI Taxonomy" id="643671"/>
    <lineage>
        <taxon>Bacteria</taxon>
        <taxon>Pseudomonadati</taxon>
        <taxon>Bacteroidota</taxon>
        <taxon>Cytophagia</taxon>
        <taxon>Cytophagales</taxon>
        <taxon>Spirosomataceae</taxon>
        <taxon>Larkinella</taxon>
    </lineage>
</organism>
<gene>
    <name evidence="1" type="ORF">LX87_04098</name>
</gene>
<comment type="caution">
    <text evidence="1">The sequence shown here is derived from an EMBL/GenBank/DDBJ whole genome shotgun (WGS) entry which is preliminary data.</text>
</comment>
<sequence>MTSEELSSQRKKARANWELLQMKARSGLVTPADVEDARRIYDALVRYQPPVNPPEKPVVDPAPAGPKISLPEFTSLLEQLTVEKAEAHKQMCIRSNQLTQIPDDVNAKDLVDEIQRFKAQRNEIGAKIAFLHANGRLPETGPSPADQQQQESEFLDSLPAEKYELARLLKDSILPNLSKARGKLAKATDGVKKVHYSQKVAKLEAEAAMVRSRMSALS</sequence>
<keyword evidence="2" id="KW-1185">Reference proteome</keyword>
<dbReference type="EMBL" id="QLMC01000005">
    <property type="protein sequence ID" value="RAJ94213.1"/>
    <property type="molecule type" value="Genomic_DNA"/>
</dbReference>
<proteinExistence type="predicted"/>
<name>A0A327WRE5_LARAB</name>
<dbReference type="RefSeq" id="WP_111630122.1">
    <property type="nucleotide sequence ID" value="NZ_QLMC01000005.1"/>
</dbReference>
<reference evidence="1 2" key="1">
    <citation type="submission" date="2018-06" db="EMBL/GenBank/DDBJ databases">
        <title>Genomic Encyclopedia of Archaeal and Bacterial Type Strains, Phase II (KMG-II): from individual species to whole genera.</title>
        <authorList>
            <person name="Goeker M."/>
        </authorList>
    </citation>
    <scope>NUCLEOTIDE SEQUENCE [LARGE SCALE GENOMIC DNA]</scope>
    <source>
        <strain evidence="1 2">DSM 21851</strain>
    </source>
</reference>
<accession>A0A327WRE5</accession>
<evidence type="ECO:0000313" key="1">
    <source>
        <dbReference type="EMBL" id="RAJ94213.1"/>
    </source>
</evidence>
<evidence type="ECO:0000313" key="2">
    <source>
        <dbReference type="Proteomes" id="UP000248790"/>
    </source>
</evidence>